<comment type="caution">
    <text evidence="1">The sequence shown here is derived from an EMBL/GenBank/DDBJ whole genome shotgun (WGS) entry which is preliminary data.</text>
</comment>
<sequence>MPVFHKHSIFAKQSNKTSSVCQSSLDTIDTNPIIIFPNRYYVTHPKRLRIGPIPPLRASRLVHFGDDRAALDHLRQSFEASFAQDGDTQVLCQYWNPRQWAPQRVFLMPPYENRNLCNCKNSFKDFNIFLWHRLCVFEMFGSLFFYVDDVLWNC</sequence>
<evidence type="ECO:0000313" key="2">
    <source>
        <dbReference type="Proteomes" id="UP001054945"/>
    </source>
</evidence>
<gene>
    <name evidence="1" type="ORF">CEXT_591081</name>
</gene>
<dbReference type="Proteomes" id="UP001054945">
    <property type="component" value="Unassembled WGS sequence"/>
</dbReference>
<protein>
    <submittedName>
        <fullName evidence="1">Uncharacterized protein</fullName>
    </submittedName>
</protein>
<accession>A0AAV4VWV5</accession>
<organism evidence="1 2">
    <name type="scientific">Caerostris extrusa</name>
    <name type="common">Bark spider</name>
    <name type="synonym">Caerostris bankana</name>
    <dbReference type="NCBI Taxonomy" id="172846"/>
    <lineage>
        <taxon>Eukaryota</taxon>
        <taxon>Metazoa</taxon>
        <taxon>Ecdysozoa</taxon>
        <taxon>Arthropoda</taxon>
        <taxon>Chelicerata</taxon>
        <taxon>Arachnida</taxon>
        <taxon>Araneae</taxon>
        <taxon>Araneomorphae</taxon>
        <taxon>Entelegynae</taxon>
        <taxon>Araneoidea</taxon>
        <taxon>Araneidae</taxon>
        <taxon>Caerostris</taxon>
    </lineage>
</organism>
<proteinExistence type="predicted"/>
<dbReference type="AlphaFoldDB" id="A0AAV4VWV5"/>
<reference evidence="1 2" key="1">
    <citation type="submission" date="2021-06" db="EMBL/GenBank/DDBJ databases">
        <title>Caerostris extrusa draft genome.</title>
        <authorList>
            <person name="Kono N."/>
            <person name="Arakawa K."/>
        </authorList>
    </citation>
    <scope>NUCLEOTIDE SEQUENCE [LARGE SCALE GENOMIC DNA]</scope>
</reference>
<keyword evidence="2" id="KW-1185">Reference proteome</keyword>
<name>A0AAV4VWV5_CAEEX</name>
<evidence type="ECO:0000313" key="1">
    <source>
        <dbReference type="EMBL" id="GIY74439.1"/>
    </source>
</evidence>
<dbReference type="EMBL" id="BPLR01015221">
    <property type="protein sequence ID" value="GIY74439.1"/>
    <property type="molecule type" value="Genomic_DNA"/>
</dbReference>